<dbReference type="Proteomes" id="UP001479520">
    <property type="component" value="Chromosome"/>
</dbReference>
<reference evidence="1 3" key="1">
    <citation type="submission" date="2024-04" db="EMBL/GenBank/DDBJ databases">
        <title>Dissimilatory iodate-reducing microorganisms contribute to the enrichment of iodine in groundwater.</title>
        <authorList>
            <person name="Jiang Z."/>
        </authorList>
    </citation>
    <scope>NUCLEOTIDE SEQUENCE [LARGE SCALE GENOMIC DNA]</scope>
    <source>
        <strain evidence="1 3">NCP973</strain>
        <plasmid evidence="2 3">unnamed1</plasmid>
    </source>
</reference>
<gene>
    <name evidence="1" type="ORF">AADV58_09925</name>
    <name evidence="2" type="ORF">AADV58_17515</name>
</gene>
<geneLocation type="plasmid" evidence="2 3">
    <name>unnamed1</name>
</geneLocation>
<evidence type="ECO:0000313" key="2">
    <source>
        <dbReference type="EMBL" id="WZJ23208.1"/>
    </source>
</evidence>
<evidence type="ECO:0000313" key="3">
    <source>
        <dbReference type="Proteomes" id="UP001479520"/>
    </source>
</evidence>
<evidence type="ECO:0000313" key="1">
    <source>
        <dbReference type="EMBL" id="WZJ20272.1"/>
    </source>
</evidence>
<dbReference type="RefSeq" id="WP_341743060.1">
    <property type="nucleotide sequence ID" value="NZ_CP151406.1"/>
</dbReference>
<keyword evidence="3" id="KW-1185">Reference proteome</keyword>
<keyword evidence="2" id="KW-0614">Plasmid</keyword>
<proteinExistence type="predicted"/>
<protein>
    <submittedName>
        <fullName evidence="1">Uncharacterized protein</fullName>
    </submittedName>
</protein>
<dbReference type="Proteomes" id="UP001479520">
    <property type="component" value="Plasmid unnamed1"/>
</dbReference>
<dbReference type="EMBL" id="CP151407">
    <property type="protein sequence ID" value="WZJ23208.1"/>
    <property type="molecule type" value="Genomic_DNA"/>
</dbReference>
<accession>A0ABZ2XE81</accession>
<dbReference type="EMBL" id="CP151406">
    <property type="protein sequence ID" value="WZJ20272.1"/>
    <property type="molecule type" value="Genomic_DNA"/>
</dbReference>
<sequence length="205" mass="23116">MTPSEYYCGPFREHFYQFWNSLDSNGSVSRVRSKCNPSSFAKQSDLHFSTFDLVANPANGFRDHLAGIPTSNHVNFLCALFSLILIDQVMYSHRKSDYLAFQALTLYPKADRTVGFARTLMMANPYELFSNEILQSHSIEHTEINRQFAVWAPFIVQDLKSFFATHTVGNSTWNGVKAAMLSDASCFAGGQLGAYLRRELESEVG</sequence>
<name>A0ABZ2XE81_9RHOO</name>
<organism evidence="1 3">
    <name type="scientific">Azonexus hydrophilus</name>
    <dbReference type="NCBI Taxonomy" id="418702"/>
    <lineage>
        <taxon>Bacteria</taxon>
        <taxon>Pseudomonadati</taxon>
        <taxon>Pseudomonadota</taxon>
        <taxon>Betaproteobacteria</taxon>
        <taxon>Rhodocyclales</taxon>
        <taxon>Azonexaceae</taxon>
        <taxon>Azonexus</taxon>
    </lineage>
</organism>